<dbReference type="Gene3D" id="2.60.120.620">
    <property type="entry name" value="q2cbj1_9rhob like domain"/>
    <property type="match status" value="1"/>
</dbReference>
<organism evidence="1 2">
    <name type="scientific">Exilibacterium tricleocarpae</name>
    <dbReference type="NCBI Taxonomy" id="2591008"/>
    <lineage>
        <taxon>Bacteria</taxon>
        <taxon>Pseudomonadati</taxon>
        <taxon>Pseudomonadota</taxon>
        <taxon>Gammaproteobacteria</taxon>
        <taxon>Cellvibrionales</taxon>
        <taxon>Cellvibrionaceae</taxon>
        <taxon>Exilibacterium</taxon>
    </lineage>
</organism>
<dbReference type="Proteomes" id="UP000319732">
    <property type="component" value="Unassembled WGS sequence"/>
</dbReference>
<name>A0A545UBE8_9GAMM</name>
<keyword evidence="1" id="KW-0223">Dioxygenase</keyword>
<sequence length="245" mass="27736">MERLQEAKKDLYKKGYVHLAQVLPEASVADGRVLLDRLFADHCGIAAKYATRHASSLEQATAEIQEINHVLALVPKMKQTSLYAQCRALAGVLLGRRAYYSFDHAIYKPPKSGAVSWHQDQAYKSTVKKMQSIHMWVPLHDVPLRAGALQYVPYSHLQALKAHRRHKDTGTLFVDADVESNSPISKCAAKMGDIVVHLPNTLHSSLPNLSRQTRKAWILHFSPYGRFEMYLPHNILHGLRRRLMA</sequence>
<accession>A0A545UBE8</accession>
<keyword evidence="2" id="KW-1185">Reference proteome</keyword>
<dbReference type="PANTHER" id="PTHR20883">
    <property type="entry name" value="PHYTANOYL-COA DIOXYGENASE DOMAIN CONTAINING 1"/>
    <property type="match status" value="1"/>
</dbReference>
<dbReference type="PANTHER" id="PTHR20883:SF46">
    <property type="entry name" value="PHYTANOYL-COA HYDROXYLASE"/>
    <property type="match status" value="1"/>
</dbReference>
<protein>
    <submittedName>
        <fullName evidence="1">Phytanoyl-CoA dioxygenase family protein</fullName>
    </submittedName>
</protein>
<dbReference type="GO" id="GO:0005506">
    <property type="term" value="F:iron ion binding"/>
    <property type="evidence" value="ECO:0007669"/>
    <property type="project" value="UniProtKB-ARBA"/>
</dbReference>
<dbReference type="AlphaFoldDB" id="A0A545UBE8"/>
<dbReference type="Pfam" id="PF05721">
    <property type="entry name" value="PhyH"/>
    <property type="match status" value="1"/>
</dbReference>
<keyword evidence="1" id="KW-0560">Oxidoreductase</keyword>
<reference evidence="1 2" key="1">
    <citation type="submission" date="2019-06" db="EMBL/GenBank/DDBJ databases">
        <title>Whole genome sequence for Cellvibrionaceae sp. R142.</title>
        <authorList>
            <person name="Wang G."/>
        </authorList>
    </citation>
    <scope>NUCLEOTIDE SEQUENCE [LARGE SCALE GENOMIC DNA]</scope>
    <source>
        <strain evidence="1 2">R142</strain>
    </source>
</reference>
<dbReference type="RefSeq" id="WP_142902152.1">
    <property type="nucleotide sequence ID" value="NZ_ML660087.1"/>
</dbReference>
<dbReference type="EMBL" id="VHSG01000001">
    <property type="protein sequence ID" value="TQV86785.1"/>
    <property type="molecule type" value="Genomic_DNA"/>
</dbReference>
<evidence type="ECO:0000313" key="1">
    <source>
        <dbReference type="EMBL" id="TQV86785.1"/>
    </source>
</evidence>
<evidence type="ECO:0000313" key="2">
    <source>
        <dbReference type="Proteomes" id="UP000319732"/>
    </source>
</evidence>
<gene>
    <name evidence="1" type="ORF">FKG94_00105</name>
</gene>
<dbReference type="GO" id="GO:0016706">
    <property type="term" value="F:2-oxoglutarate-dependent dioxygenase activity"/>
    <property type="evidence" value="ECO:0007669"/>
    <property type="project" value="UniProtKB-ARBA"/>
</dbReference>
<proteinExistence type="predicted"/>
<dbReference type="InterPro" id="IPR008775">
    <property type="entry name" value="Phytyl_CoA_dOase-like"/>
</dbReference>
<dbReference type="SUPFAM" id="SSF51197">
    <property type="entry name" value="Clavaminate synthase-like"/>
    <property type="match status" value="1"/>
</dbReference>
<dbReference type="OrthoDB" id="183023at2"/>
<comment type="caution">
    <text evidence="1">The sequence shown here is derived from an EMBL/GenBank/DDBJ whole genome shotgun (WGS) entry which is preliminary data.</text>
</comment>